<dbReference type="GO" id="GO:0003677">
    <property type="term" value="F:DNA binding"/>
    <property type="evidence" value="ECO:0007669"/>
    <property type="project" value="InterPro"/>
</dbReference>
<accession>A0A1I6KRZ7</accession>
<organism evidence="2 3">
    <name type="scientific">Anaeromicropila populeti</name>
    <dbReference type="NCBI Taxonomy" id="37658"/>
    <lineage>
        <taxon>Bacteria</taxon>
        <taxon>Bacillati</taxon>
        <taxon>Bacillota</taxon>
        <taxon>Clostridia</taxon>
        <taxon>Lachnospirales</taxon>
        <taxon>Lachnospiraceae</taxon>
        <taxon>Anaeromicropila</taxon>
    </lineage>
</organism>
<dbReference type="InterPro" id="IPR036515">
    <property type="entry name" value="Transposase_17_sf"/>
</dbReference>
<name>A0A1I6KRZ7_9FIRM</name>
<gene>
    <name evidence="2" type="ORF">SAMN05661086_02637</name>
</gene>
<proteinExistence type="predicted"/>
<dbReference type="PANTHER" id="PTHR33360">
    <property type="entry name" value="TRANSPOSASE FOR INSERTION SEQUENCE ELEMENT IS200"/>
    <property type="match status" value="1"/>
</dbReference>
<dbReference type="GO" id="GO:0004803">
    <property type="term" value="F:transposase activity"/>
    <property type="evidence" value="ECO:0007669"/>
    <property type="project" value="InterPro"/>
</dbReference>
<keyword evidence="3" id="KW-1185">Reference proteome</keyword>
<protein>
    <submittedName>
        <fullName evidence="2">Putative transposase</fullName>
    </submittedName>
</protein>
<dbReference type="Pfam" id="PF01797">
    <property type="entry name" value="Y1_Tnp"/>
    <property type="match status" value="1"/>
</dbReference>
<evidence type="ECO:0000313" key="2">
    <source>
        <dbReference type="EMBL" id="SFR93954.1"/>
    </source>
</evidence>
<dbReference type="InterPro" id="IPR002686">
    <property type="entry name" value="Transposase_17"/>
</dbReference>
<dbReference type="SMART" id="SM01321">
    <property type="entry name" value="Y1_Tnp"/>
    <property type="match status" value="1"/>
</dbReference>
<dbReference type="Gene3D" id="3.30.70.1290">
    <property type="entry name" value="Transposase IS200-like"/>
    <property type="match status" value="1"/>
</dbReference>
<dbReference type="EMBL" id="FOYZ01000010">
    <property type="protein sequence ID" value="SFR93954.1"/>
    <property type="molecule type" value="Genomic_DNA"/>
</dbReference>
<evidence type="ECO:0000259" key="1">
    <source>
        <dbReference type="SMART" id="SM01321"/>
    </source>
</evidence>
<dbReference type="AlphaFoldDB" id="A0A1I6KRZ7"/>
<dbReference type="Proteomes" id="UP000199659">
    <property type="component" value="Unassembled WGS sequence"/>
</dbReference>
<sequence length="109" mass="12799">MDNKSLSYTKWKCQYHIVFIPKYRKKQLYGQIKQDVREIIGTLRKYKDVEIVSGAVCIDHVHLCVAIPPKISISSFMGYLKGKSILMIYDRHPELQSILGKRILCRNNW</sequence>
<reference evidence="2 3" key="1">
    <citation type="submission" date="2016-10" db="EMBL/GenBank/DDBJ databases">
        <authorList>
            <person name="de Groot N.N."/>
        </authorList>
    </citation>
    <scope>NUCLEOTIDE SEQUENCE [LARGE SCALE GENOMIC DNA]</scope>
    <source>
        <strain evidence="2 3">743A</strain>
    </source>
</reference>
<evidence type="ECO:0000313" key="3">
    <source>
        <dbReference type="Proteomes" id="UP000199659"/>
    </source>
</evidence>
<dbReference type="GO" id="GO:0006313">
    <property type="term" value="P:DNA transposition"/>
    <property type="evidence" value="ECO:0007669"/>
    <property type="project" value="InterPro"/>
</dbReference>
<dbReference type="PANTHER" id="PTHR33360:SF2">
    <property type="entry name" value="TRANSPOSASE FOR INSERTION SEQUENCE ELEMENT IS200"/>
    <property type="match status" value="1"/>
</dbReference>
<feature type="domain" description="Transposase IS200-like" evidence="1">
    <location>
        <begin position="10"/>
        <end position="108"/>
    </location>
</feature>
<dbReference type="SUPFAM" id="SSF143422">
    <property type="entry name" value="Transposase IS200-like"/>
    <property type="match status" value="1"/>
</dbReference>
<dbReference type="OrthoDB" id="9798161at2"/>
<dbReference type="NCBIfam" id="NF033573">
    <property type="entry name" value="transpos_IS200"/>
    <property type="match status" value="1"/>
</dbReference>